<evidence type="ECO:0000313" key="1">
    <source>
        <dbReference type="EMBL" id="RNA28474.1"/>
    </source>
</evidence>
<evidence type="ECO:0000313" key="2">
    <source>
        <dbReference type="Proteomes" id="UP000276133"/>
    </source>
</evidence>
<reference evidence="1 2" key="1">
    <citation type="journal article" date="2018" name="Sci. Rep.">
        <title>Genomic signatures of local adaptation to the degree of environmental predictability in rotifers.</title>
        <authorList>
            <person name="Franch-Gras L."/>
            <person name="Hahn C."/>
            <person name="Garcia-Roger E.M."/>
            <person name="Carmona M.J."/>
            <person name="Serra M."/>
            <person name="Gomez A."/>
        </authorList>
    </citation>
    <scope>NUCLEOTIDE SEQUENCE [LARGE SCALE GENOMIC DNA]</scope>
    <source>
        <strain evidence="1">HYR1</strain>
    </source>
</reference>
<dbReference type="AlphaFoldDB" id="A0A3M7RY31"/>
<proteinExistence type="predicted"/>
<sequence>MAQLMTYTRVYNKLTKPNLSKIEKKSKNCSTVVSFLTWSGSLFQEGSVCDHSVCEEVFLGGQFLTNCQ</sequence>
<gene>
    <name evidence="1" type="ORF">BpHYR1_047703</name>
</gene>
<accession>A0A3M7RY31</accession>
<comment type="caution">
    <text evidence="1">The sequence shown here is derived from an EMBL/GenBank/DDBJ whole genome shotgun (WGS) entry which is preliminary data.</text>
</comment>
<organism evidence="1 2">
    <name type="scientific">Brachionus plicatilis</name>
    <name type="common">Marine rotifer</name>
    <name type="synonym">Brachionus muelleri</name>
    <dbReference type="NCBI Taxonomy" id="10195"/>
    <lineage>
        <taxon>Eukaryota</taxon>
        <taxon>Metazoa</taxon>
        <taxon>Spiralia</taxon>
        <taxon>Gnathifera</taxon>
        <taxon>Rotifera</taxon>
        <taxon>Eurotatoria</taxon>
        <taxon>Monogononta</taxon>
        <taxon>Pseudotrocha</taxon>
        <taxon>Ploima</taxon>
        <taxon>Brachionidae</taxon>
        <taxon>Brachionus</taxon>
    </lineage>
</organism>
<dbReference type="EMBL" id="REGN01002390">
    <property type="protein sequence ID" value="RNA28474.1"/>
    <property type="molecule type" value="Genomic_DNA"/>
</dbReference>
<dbReference type="Proteomes" id="UP000276133">
    <property type="component" value="Unassembled WGS sequence"/>
</dbReference>
<protein>
    <submittedName>
        <fullName evidence="1">Uncharacterized protein</fullName>
    </submittedName>
</protein>
<keyword evidence="2" id="KW-1185">Reference proteome</keyword>
<name>A0A3M7RY31_BRAPC</name>